<organism evidence="1 3">
    <name type="scientific">Medicago truncatula</name>
    <name type="common">Barrel medic</name>
    <name type="synonym">Medicago tribuloides</name>
    <dbReference type="NCBI Taxonomy" id="3880"/>
    <lineage>
        <taxon>Eukaryota</taxon>
        <taxon>Viridiplantae</taxon>
        <taxon>Streptophyta</taxon>
        <taxon>Embryophyta</taxon>
        <taxon>Tracheophyta</taxon>
        <taxon>Spermatophyta</taxon>
        <taxon>Magnoliopsida</taxon>
        <taxon>eudicotyledons</taxon>
        <taxon>Gunneridae</taxon>
        <taxon>Pentapetalae</taxon>
        <taxon>rosids</taxon>
        <taxon>fabids</taxon>
        <taxon>Fabales</taxon>
        <taxon>Fabaceae</taxon>
        <taxon>Papilionoideae</taxon>
        <taxon>50 kb inversion clade</taxon>
        <taxon>NPAAA clade</taxon>
        <taxon>Hologalegina</taxon>
        <taxon>IRL clade</taxon>
        <taxon>Trifolieae</taxon>
        <taxon>Medicago</taxon>
    </lineage>
</organism>
<evidence type="ECO:0000313" key="3">
    <source>
        <dbReference type="Proteomes" id="UP000002051"/>
    </source>
</evidence>
<dbReference type="HOGENOM" id="CLU_845593_0_0_1"/>
<dbReference type="PaxDb" id="3880-AES69124"/>
<dbReference type="InterPro" id="IPR032675">
    <property type="entry name" value="LRR_dom_sf"/>
</dbReference>
<dbReference type="eggNOG" id="KOG4658">
    <property type="taxonomic scope" value="Eukaryota"/>
</dbReference>
<gene>
    <name evidence="1" type="ordered locus">MTR_3g022810</name>
</gene>
<evidence type="ECO:0000313" key="2">
    <source>
        <dbReference type="EnsemblPlants" id="AES69124"/>
    </source>
</evidence>
<dbReference type="EnsemblPlants" id="AES69124">
    <property type="protein sequence ID" value="AES69124"/>
    <property type="gene ID" value="MTR_3g022810"/>
</dbReference>
<accession>G7J1L0</accession>
<reference evidence="2" key="3">
    <citation type="submission" date="2015-04" db="UniProtKB">
        <authorList>
            <consortium name="EnsemblPlants"/>
        </authorList>
    </citation>
    <scope>IDENTIFICATION</scope>
    <source>
        <strain evidence="2">cv. Jemalong A17</strain>
    </source>
</reference>
<dbReference type="EMBL" id="CM001219">
    <property type="protein sequence ID" value="AES69124.2"/>
    <property type="molecule type" value="Genomic_DNA"/>
</dbReference>
<protein>
    <submittedName>
        <fullName evidence="1 2">Uncharacterized protein</fullName>
    </submittedName>
</protein>
<dbReference type="AlphaFoldDB" id="G7J1L0"/>
<dbReference type="SUPFAM" id="SSF52047">
    <property type="entry name" value="RNI-like"/>
    <property type="match status" value="1"/>
</dbReference>
<keyword evidence="3" id="KW-1185">Reference proteome</keyword>
<sequence length="329" mass="37573">MAGVIARAFLLSFFQVIHERLDSHLGDLIHHNDEGLLKKLEIKLNSINEELDVAETKQCQSPNMRTWLDHSIHECKKGLDSAEALNRLYPLTRHAVAFPSLGLFPSLKNLSISGCDGIEIIGPEFYGYNSSNVPFKSLETLRFGHMSEWKEWYPLKQKLEIIDCQELAASIPKIYIISELELKRCDDILINELPSTLKRVILCGTQVIPSSLEQILFNCAFLEELKVEDFFGPNLEWSSLDFNSCNSLRTLTTTGWHSSSLPFAPQLFNNLDSLVLYDCPWLESFFGRQLHSSSLLLNLYILKIALVLRACRRRVFPDPFLLSPFMTVH</sequence>
<proteinExistence type="predicted"/>
<reference evidence="1 3" key="2">
    <citation type="journal article" date="2014" name="BMC Genomics">
        <title>An improved genome release (version Mt4.0) for the model legume Medicago truncatula.</title>
        <authorList>
            <person name="Tang H."/>
            <person name="Krishnakumar V."/>
            <person name="Bidwell S."/>
            <person name="Rosen B."/>
            <person name="Chan A."/>
            <person name="Zhou S."/>
            <person name="Gentzbittel L."/>
            <person name="Childs K.L."/>
            <person name="Yandell M."/>
            <person name="Gundlach H."/>
            <person name="Mayer K.F."/>
            <person name="Schwartz D.C."/>
            <person name="Town C.D."/>
        </authorList>
    </citation>
    <scope>GENOME REANNOTATION</scope>
    <source>
        <strain evidence="2 3">cv. Jemalong A17</strain>
    </source>
</reference>
<evidence type="ECO:0000313" key="1">
    <source>
        <dbReference type="EMBL" id="AES69124.2"/>
    </source>
</evidence>
<dbReference type="Gene3D" id="3.80.10.10">
    <property type="entry name" value="Ribonuclease Inhibitor"/>
    <property type="match status" value="1"/>
</dbReference>
<reference evidence="1 3" key="1">
    <citation type="journal article" date="2011" name="Nature">
        <title>The Medicago genome provides insight into the evolution of rhizobial symbioses.</title>
        <authorList>
            <person name="Young N.D."/>
            <person name="Debelle F."/>
            <person name="Oldroyd G.E."/>
            <person name="Geurts R."/>
            <person name="Cannon S.B."/>
            <person name="Udvardi M.K."/>
            <person name="Benedito V.A."/>
            <person name="Mayer K.F."/>
            <person name="Gouzy J."/>
            <person name="Schoof H."/>
            <person name="Van de Peer Y."/>
            <person name="Proost S."/>
            <person name="Cook D.R."/>
            <person name="Meyers B.C."/>
            <person name="Spannagl M."/>
            <person name="Cheung F."/>
            <person name="De Mita S."/>
            <person name="Krishnakumar V."/>
            <person name="Gundlach H."/>
            <person name="Zhou S."/>
            <person name="Mudge J."/>
            <person name="Bharti A.K."/>
            <person name="Murray J.D."/>
            <person name="Naoumkina M.A."/>
            <person name="Rosen B."/>
            <person name="Silverstein K.A."/>
            <person name="Tang H."/>
            <person name="Rombauts S."/>
            <person name="Zhao P.X."/>
            <person name="Zhou P."/>
            <person name="Barbe V."/>
            <person name="Bardou P."/>
            <person name="Bechner M."/>
            <person name="Bellec A."/>
            <person name="Berger A."/>
            <person name="Berges H."/>
            <person name="Bidwell S."/>
            <person name="Bisseling T."/>
            <person name="Choisne N."/>
            <person name="Couloux A."/>
            <person name="Denny R."/>
            <person name="Deshpande S."/>
            <person name="Dai X."/>
            <person name="Doyle J.J."/>
            <person name="Dudez A.M."/>
            <person name="Farmer A.D."/>
            <person name="Fouteau S."/>
            <person name="Franken C."/>
            <person name="Gibelin C."/>
            <person name="Gish J."/>
            <person name="Goldstein S."/>
            <person name="Gonzalez A.J."/>
            <person name="Green P.J."/>
            <person name="Hallab A."/>
            <person name="Hartog M."/>
            <person name="Hua A."/>
            <person name="Humphray S.J."/>
            <person name="Jeong D.H."/>
            <person name="Jing Y."/>
            <person name="Jocker A."/>
            <person name="Kenton S.M."/>
            <person name="Kim D.J."/>
            <person name="Klee K."/>
            <person name="Lai H."/>
            <person name="Lang C."/>
            <person name="Lin S."/>
            <person name="Macmil S.L."/>
            <person name="Magdelenat G."/>
            <person name="Matthews L."/>
            <person name="McCorrison J."/>
            <person name="Monaghan E.L."/>
            <person name="Mun J.H."/>
            <person name="Najar F.Z."/>
            <person name="Nicholson C."/>
            <person name="Noirot C."/>
            <person name="O'Bleness M."/>
            <person name="Paule C.R."/>
            <person name="Poulain J."/>
            <person name="Prion F."/>
            <person name="Qin B."/>
            <person name="Qu C."/>
            <person name="Retzel E.F."/>
            <person name="Riddle C."/>
            <person name="Sallet E."/>
            <person name="Samain S."/>
            <person name="Samson N."/>
            <person name="Sanders I."/>
            <person name="Saurat O."/>
            <person name="Scarpelli C."/>
            <person name="Schiex T."/>
            <person name="Segurens B."/>
            <person name="Severin A.J."/>
            <person name="Sherrier D.J."/>
            <person name="Shi R."/>
            <person name="Sims S."/>
            <person name="Singer S.R."/>
            <person name="Sinharoy S."/>
            <person name="Sterck L."/>
            <person name="Viollet A."/>
            <person name="Wang B.B."/>
            <person name="Wang K."/>
            <person name="Wang M."/>
            <person name="Wang X."/>
            <person name="Warfsmann J."/>
            <person name="Weissenbach J."/>
            <person name="White D.D."/>
            <person name="White J.D."/>
            <person name="Wiley G.B."/>
            <person name="Wincker P."/>
            <person name="Xing Y."/>
            <person name="Yang L."/>
            <person name="Yao Z."/>
            <person name="Ying F."/>
            <person name="Zhai J."/>
            <person name="Zhou L."/>
            <person name="Zuber A."/>
            <person name="Denarie J."/>
            <person name="Dixon R.A."/>
            <person name="May G.D."/>
            <person name="Schwartz D.C."/>
            <person name="Rogers J."/>
            <person name="Quetier F."/>
            <person name="Town C.D."/>
            <person name="Roe B.A."/>
        </authorList>
    </citation>
    <scope>NUCLEOTIDE SEQUENCE [LARGE SCALE GENOMIC DNA]</scope>
    <source>
        <strain evidence="1">A17</strain>
        <strain evidence="2 3">cv. Jemalong A17</strain>
    </source>
</reference>
<name>G7J1L0_MEDTR</name>
<dbReference type="Proteomes" id="UP000002051">
    <property type="component" value="Chromosome 3"/>
</dbReference>
<accession>A0A0C3VCN0</accession>